<protein>
    <submittedName>
        <fullName evidence="1">Uncharacterized protein</fullName>
    </submittedName>
</protein>
<dbReference type="Proteomes" id="UP000027850">
    <property type="component" value="Unassembled WGS sequence"/>
</dbReference>
<dbReference type="AlphaFoldDB" id="A0AB34L9H3"/>
<evidence type="ECO:0000313" key="2">
    <source>
        <dbReference type="Proteomes" id="UP000027850"/>
    </source>
</evidence>
<comment type="caution">
    <text evidence="1">The sequence shown here is derived from an EMBL/GenBank/DDBJ whole genome shotgun (WGS) entry which is preliminary data.</text>
</comment>
<reference evidence="1 2" key="1">
    <citation type="submission" date="2014-04" db="EMBL/GenBank/DDBJ databases">
        <authorList>
            <person name="Sears C."/>
            <person name="Carroll K."/>
            <person name="Sack B.R."/>
            <person name="Qadri F."/>
            <person name="Myers L.L."/>
            <person name="Chung G.-T."/>
            <person name="Escheverria P."/>
            <person name="Fraser C.M."/>
            <person name="Sadzewicz L."/>
            <person name="Shefchek K.A."/>
            <person name="Tallon L."/>
            <person name="Das S.P."/>
            <person name="Daugherty S."/>
            <person name="Mongodin E.F."/>
        </authorList>
    </citation>
    <scope>NUCLEOTIDE SEQUENCE [LARGE SCALE GENOMIC DNA]</scope>
    <source>
        <strain evidence="1 2">3776 D15 i</strain>
    </source>
</reference>
<accession>A0AB34L9H3</accession>
<sequence>MSRDFFIWIIKVNKKAKRYDIYGKHAIFVPESVPHIPFGYVD</sequence>
<name>A0AB34L9H3_PARDI</name>
<dbReference type="EMBL" id="JNHK01000068">
    <property type="protein sequence ID" value="KDS38601.1"/>
    <property type="molecule type" value="Genomic_DNA"/>
</dbReference>
<gene>
    <name evidence="1" type="ORF">M091_4829</name>
</gene>
<proteinExistence type="predicted"/>
<evidence type="ECO:0000313" key="1">
    <source>
        <dbReference type="EMBL" id="KDS38601.1"/>
    </source>
</evidence>
<organism evidence="1 2">
    <name type="scientific">Parabacteroides distasonis str. 3776 D15 i</name>
    <dbReference type="NCBI Taxonomy" id="1339342"/>
    <lineage>
        <taxon>Bacteria</taxon>
        <taxon>Pseudomonadati</taxon>
        <taxon>Bacteroidota</taxon>
        <taxon>Bacteroidia</taxon>
        <taxon>Bacteroidales</taxon>
        <taxon>Tannerellaceae</taxon>
        <taxon>Parabacteroides</taxon>
    </lineage>
</organism>